<feature type="transmembrane region" description="Helical" evidence="2">
    <location>
        <begin position="120"/>
        <end position="142"/>
    </location>
</feature>
<feature type="region of interest" description="Disordered" evidence="1">
    <location>
        <begin position="184"/>
        <end position="203"/>
    </location>
</feature>
<feature type="transmembrane region" description="Helical" evidence="2">
    <location>
        <begin position="43"/>
        <end position="64"/>
    </location>
</feature>
<proteinExistence type="predicted"/>
<name>A0A4P7AJW5_9MOLU</name>
<feature type="transmembrane region" description="Helical" evidence="2">
    <location>
        <begin position="76"/>
        <end position="100"/>
    </location>
</feature>
<accession>A0A4P7AJW5</accession>
<organism evidence="3 4">
    <name type="scientific">Spiroplasma gladiatoris</name>
    <dbReference type="NCBI Taxonomy" id="2143"/>
    <lineage>
        <taxon>Bacteria</taxon>
        <taxon>Bacillati</taxon>
        <taxon>Mycoplasmatota</taxon>
        <taxon>Mollicutes</taxon>
        <taxon>Entomoplasmatales</taxon>
        <taxon>Spiroplasmataceae</taxon>
        <taxon>Spiroplasma</taxon>
    </lineage>
</organism>
<gene>
    <name evidence="3" type="ORF">SGLAD_v1c07670</name>
</gene>
<dbReference type="EMBL" id="CP038013">
    <property type="protein sequence ID" value="QBQ07966.1"/>
    <property type="molecule type" value="Genomic_DNA"/>
</dbReference>
<dbReference type="KEGG" id="sgq:SGLAD_v1c07670"/>
<evidence type="ECO:0000313" key="4">
    <source>
        <dbReference type="Proteomes" id="UP000294309"/>
    </source>
</evidence>
<keyword evidence="4" id="KW-1185">Reference proteome</keyword>
<dbReference type="AlphaFoldDB" id="A0A4P7AJW5"/>
<dbReference type="Proteomes" id="UP000294309">
    <property type="component" value="Chromosome"/>
</dbReference>
<reference evidence="3 4" key="1">
    <citation type="submission" date="2019-03" db="EMBL/GenBank/DDBJ databases">
        <title>Complete genome sequence of Spiroplasma gladiatoris TG-1 (DSM 22552).</title>
        <authorList>
            <person name="Lin Y.-C."/>
            <person name="Chou L."/>
            <person name="Kuo C.-H."/>
        </authorList>
    </citation>
    <scope>NUCLEOTIDE SEQUENCE [LARGE SCALE GENOMIC DNA]</scope>
    <source>
        <strain evidence="3 4">TG-1</strain>
    </source>
</reference>
<evidence type="ECO:0000256" key="1">
    <source>
        <dbReference type="SAM" id="MobiDB-lite"/>
    </source>
</evidence>
<keyword evidence="2" id="KW-1133">Transmembrane helix</keyword>
<keyword evidence="2" id="KW-0472">Membrane</keyword>
<evidence type="ECO:0000256" key="2">
    <source>
        <dbReference type="SAM" id="Phobius"/>
    </source>
</evidence>
<sequence length="416" mass="47965">MRTAKIINFAMGILVTPIFILASVAFIMNVSNSTKFVIKLFNVSQYLILTFAIIAFISNLLSFLLQKQKAFIVINLFVYIGLIAILIFHFITLINSNTIWAKNTTLDYTKTNITNLSKFLFVYLPIALIAIYLVLNIINIALTFANNTNVVKPVVQKQQNVSTNNNFVNQNNFSPSFQNQANLEADSQNEPEPDLSFTSTPNDETFNIADKIQKLRNNLAENDFENMDVESQFLATDEVNESEEQQVYETQEHEEVLETPVDKSESIEKEIVQEDKYSNTVEEYLDFDKPKDPYKQTIIPRRLVAQKASLYKQPIGNVVNNIKTKEQRERKEPRIDLDYEGKVFLGDGDRIWEVIKNQKRRVSQKNKNSNNLNESFNVVDKLQREKTKTLEIDVNKIFDPINDDSDQKSTTIEWDD</sequence>
<feature type="compositionally biased region" description="Polar residues" evidence="1">
    <location>
        <begin position="194"/>
        <end position="203"/>
    </location>
</feature>
<dbReference type="RefSeq" id="WP_134297788.1">
    <property type="nucleotide sequence ID" value="NZ_CP038013.1"/>
</dbReference>
<evidence type="ECO:0000313" key="3">
    <source>
        <dbReference type="EMBL" id="QBQ07966.1"/>
    </source>
</evidence>
<feature type="transmembrane region" description="Helical" evidence="2">
    <location>
        <begin position="7"/>
        <end position="31"/>
    </location>
</feature>
<keyword evidence="2" id="KW-0812">Transmembrane</keyword>
<dbReference type="OrthoDB" id="387694at2"/>
<protein>
    <submittedName>
        <fullName evidence="3">APC family permease</fullName>
    </submittedName>
</protein>